<dbReference type="AlphaFoldDB" id="A0A811QP26"/>
<feature type="region of interest" description="Disordered" evidence="1">
    <location>
        <begin position="1"/>
        <end position="31"/>
    </location>
</feature>
<evidence type="ECO:0000313" key="2">
    <source>
        <dbReference type="EMBL" id="CAD6257937.1"/>
    </source>
</evidence>
<dbReference type="PANTHER" id="PTHR33074:SF129">
    <property type="entry name" value="DUF1618 DOMAIN-CONTAINING PROTEIN"/>
    <property type="match status" value="1"/>
</dbReference>
<dbReference type="PANTHER" id="PTHR33074">
    <property type="entry name" value="EXPRESSED PROTEIN-RELATED"/>
    <property type="match status" value="1"/>
</dbReference>
<evidence type="ECO:0000256" key="1">
    <source>
        <dbReference type="SAM" id="MobiDB-lite"/>
    </source>
</evidence>
<dbReference type="EMBL" id="CAJGYO010000010">
    <property type="protein sequence ID" value="CAD6257937.1"/>
    <property type="molecule type" value="Genomic_DNA"/>
</dbReference>
<dbReference type="Proteomes" id="UP000604825">
    <property type="component" value="Unassembled WGS sequence"/>
</dbReference>
<accession>A0A811QP26</accession>
<evidence type="ECO:0000313" key="3">
    <source>
        <dbReference type="Proteomes" id="UP000604825"/>
    </source>
</evidence>
<feature type="compositionally biased region" description="Basic and acidic residues" evidence="1">
    <location>
        <begin position="1"/>
        <end position="12"/>
    </location>
</feature>
<protein>
    <submittedName>
        <fullName evidence="2">Uncharacterized protein</fullName>
    </submittedName>
</protein>
<reference evidence="2" key="1">
    <citation type="submission" date="2020-10" db="EMBL/GenBank/DDBJ databases">
        <authorList>
            <person name="Han B."/>
            <person name="Lu T."/>
            <person name="Zhao Q."/>
            <person name="Huang X."/>
            <person name="Zhao Y."/>
        </authorList>
    </citation>
    <scope>NUCLEOTIDE SEQUENCE</scope>
</reference>
<sequence length="203" mass="21917">METLTNKREQHGGHKQSLSNKRRHRSDSPAAAAGPRWLILNSCIDDEGGDSSVADAKTTAACCTSSSKPFISISFGIAAPPACCSLHCDWLGGGTHSKSEPDDVRIIAGHDDALLIKIRVPSPEVRRGQPPTTTFDDHFLYEAGGGARPPSLSLLPGFYVPVQLGYRKHRDPTPPISLPGHEQYRHTAPWRGRPGGVPVRDDV</sequence>
<gene>
    <name evidence="2" type="ORF">NCGR_LOCUS41420</name>
</gene>
<keyword evidence="3" id="KW-1185">Reference proteome</keyword>
<feature type="region of interest" description="Disordered" evidence="1">
    <location>
        <begin position="173"/>
        <end position="203"/>
    </location>
</feature>
<proteinExistence type="predicted"/>
<name>A0A811QP26_9POAL</name>
<dbReference type="OrthoDB" id="687690at2759"/>
<comment type="caution">
    <text evidence="2">The sequence shown here is derived from an EMBL/GenBank/DDBJ whole genome shotgun (WGS) entry which is preliminary data.</text>
</comment>
<organism evidence="2 3">
    <name type="scientific">Miscanthus lutarioriparius</name>
    <dbReference type="NCBI Taxonomy" id="422564"/>
    <lineage>
        <taxon>Eukaryota</taxon>
        <taxon>Viridiplantae</taxon>
        <taxon>Streptophyta</taxon>
        <taxon>Embryophyta</taxon>
        <taxon>Tracheophyta</taxon>
        <taxon>Spermatophyta</taxon>
        <taxon>Magnoliopsida</taxon>
        <taxon>Liliopsida</taxon>
        <taxon>Poales</taxon>
        <taxon>Poaceae</taxon>
        <taxon>PACMAD clade</taxon>
        <taxon>Panicoideae</taxon>
        <taxon>Andropogonodae</taxon>
        <taxon>Andropogoneae</taxon>
        <taxon>Saccharinae</taxon>
        <taxon>Miscanthus</taxon>
    </lineage>
</organism>